<sequence>MKKIYTILALALTFFCSAQLSQVLPYTSTNGFGTTQTDDTMIYNNEFYGSTAGTVSSVELRKFNGTTITEIKSFPGYYSGSLASTMMLGSFNKTESKLYFITTQTLYNTNYTVNESTSELWVTDGSAAGTLKLLTVTRPGNFAFNIILTDTHYGAFKTNSNYVGDKLIFSTYNTTMVTDGTVAGTKPLTANGIPIPMLSMPGPKLNGKYYFSATDGTLHSTDGTDEGTQNIVSNSVVSVYSPMSMPLNGKFMFWGNNSESGTELWESDGTAAGTKLFYETVPGPETGKIIYGNSIDMANDGKHIYFMLANGTDREVWSTDLTVANTKKIKDANNYLPQLSVLGNGIIYFQENTISPPYLSKIWKSDGTPEGTKQISDVFKSNSMALYQNSLYFQRAENKTTIGSNQVDNNIELWKSDGEPENTRMIFDIYPGGLTSPYVVANKSEPGMFFVLNDVLYFVAKNASGKFIYKFKGDYTFNGVTNNNWSNPNNWNSGVAPGIQDLVNIPAGFNLNIDTNSFGKDVNVSSPLNLSSGNLNIGGYLNLGANITLNNNNLNLKGGNSNISRSTLASGHYIVTNGTGTVNIENLDAARGTVNLPIGTATNYNPISISNSGTSDTFSARVSDGISNTTNGAVNSTWEISEATAGGSNVNLSLGWNASQENSSFSRNSAKVGHYLNGSWNEENSGSVSGTDPFTISATGITSFSPFSVMNFGALASNNISKNQVLVYPNPFNENFTISLNENSVVNFYDISGKLVSSSILLKGNNTLNKSDLQKGVYIYQVKGNSGNVIANGKIIKK</sequence>
<evidence type="ECO:0000256" key="2">
    <source>
        <dbReference type="SAM" id="SignalP"/>
    </source>
</evidence>
<feature type="signal peptide" evidence="2">
    <location>
        <begin position="1"/>
        <end position="18"/>
    </location>
</feature>
<dbReference type="Pfam" id="PF18962">
    <property type="entry name" value="Por_Secre_tail"/>
    <property type="match status" value="1"/>
</dbReference>
<dbReference type="InterPro" id="IPR026444">
    <property type="entry name" value="Secre_tail"/>
</dbReference>
<organism evidence="4 5">
    <name type="scientific">Chryseobacterium suipulveris</name>
    <dbReference type="NCBI Taxonomy" id="2929800"/>
    <lineage>
        <taxon>Bacteria</taxon>
        <taxon>Pseudomonadati</taxon>
        <taxon>Bacteroidota</taxon>
        <taxon>Flavobacteriia</taxon>
        <taxon>Flavobacteriales</taxon>
        <taxon>Weeksellaceae</taxon>
        <taxon>Chryseobacterium group</taxon>
        <taxon>Chryseobacterium</taxon>
    </lineage>
</organism>
<feature type="domain" description="Secretion system C-terminal sorting" evidence="3">
    <location>
        <begin position="727"/>
        <end position="792"/>
    </location>
</feature>
<evidence type="ECO:0000313" key="5">
    <source>
        <dbReference type="Proteomes" id="UP000831460"/>
    </source>
</evidence>
<name>A0ABY4BKS7_9FLAO</name>
<keyword evidence="1 2" id="KW-0732">Signal</keyword>
<accession>A0ABY4BKS7</accession>
<evidence type="ECO:0000256" key="1">
    <source>
        <dbReference type="ARBA" id="ARBA00022729"/>
    </source>
</evidence>
<dbReference type="RefSeq" id="WP_243547558.1">
    <property type="nucleotide sequence ID" value="NZ_CP094532.1"/>
</dbReference>
<evidence type="ECO:0000259" key="3">
    <source>
        <dbReference type="Pfam" id="PF18962"/>
    </source>
</evidence>
<gene>
    <name evidence="4" type="ORF">MTP09_07495</name>
</gene>
<dbReference type="NCBIfam" id="TIGR04183">
    <property type="entry name" value="Por_Secre_tail"/>
    <property type="match status" value="1"/>
</dbReference>
<reference evidence="4 5" key="1">
    <citation type="submission" date="2022-03" db="EMBL/GenBank/DDBJ databases">
        <title>Chryseobacterium sp. isolated from particulate matters in swine house.</title>
        <authorList>
            <person name="Won M."/>
            <person name="Kim S.-J."/>
            <person name="Kwon S.-W."/>
        </authorList>
    </citation>
    <scope>NUCLEOTIDE SEQUENCE [LARGE SCALE GENOMIC DNA]</scope>
    <source>
        <strain evidence="4 5">SC2-2</strain>
    </source>
</reference>
<evidence type="ECO:0000313" key="4">
    <source>
        <dbReference type="EMBL" id="UOE39770.1"/>
    </source>
</evidence>
<protein>
    <submittedName>
        <fullName evidence="4">T9SS type A sorting domain-containing protein</fullName>
    </submittedName>
</protein>
<feature type="chain" id="PRO_5045857503" evidence="2">
    <location>
        <begin position="19"/>
        <end position="798"/>
    </location>
</feature>
<dbReference type="Proteomes" id="UP000831460">
    <property type="component" value="Chromosome"/>
</dbReference>
<dbReference type="EMBL" id="CP094532">
    <property type="protein sequence ID" value="UOE39770.1"/>
    <property type="molecule type" value="Genomic_DNA"/>
</dbReference>
<proteinExistence type="predicted"/>
<keyword evidence="5" id="KW-1185">Reference proteome</keyword>